<feature type="compositionally biased region" description="Gly residues" evidence="6">
    <location>
        <begin position="242"/>
        <end position="265"/>
    </location>
</feature>
<evidence type="ECO:0000256" key="5">
    <source>
        <dbReference type="PROSITE-ProRule" id="PRU00221"/>
    </source>
</evidence>
<evidence type="ECO:0000256" key="3">
    <source>
        <dbReference type="ARBA" id="ARBA00022737"/>
    </source>
</evidence>
<feature type="compositionally biased region" description="Pro residues" evidence="6">
    <location>
        <begin position="180"/>
        <end position="203"/>
    </location>
</feature>
<feature type="compositionally biased region" description="Basic and acidic residues" evidence="6">
    <location>
        <begin position="340"/>
        <end position="352"/>
    </location>
</feature>
<evidence type="ECO:0000256" key="4">
    <source>
        <dbReference type="ARBA" id="ARBA00023242"/>
    </source>
</evidence>
<dbReference type="Pfam" id="PF00400">
    <property type="entry name" value="WD40"/>
    <property type="match status" value="6"/>
</dbReference>
<dbReference type="GO" id="GO:0034967">
    <property type="term" value="C:Set3 complex"/>
    <property type="evidence" value="ECO:0007669"/>
    <property type="project" value="TreeGrafter"/>
</dbReference>
<dbReference type="AlphaFoldDB" id="A0A427YDS5"/>
<feature type="compositionally biased region" description="Basic and acidic residues" evidence="6">
    <location>
        <begin position="369"/>
        <end position="380"/>
    </location>
</feature>
<keyword evidence="8" id="KW-1185">Reference proteome</keyword>
<dbReference type="Pfam" id="PF08513">
    <property type="entry name" value="LisH"/>
    <property type="match status" value="1"/>
</dbReference>
<dbReference type="CDD" id="cd00200">
    <property type="entry name" value="WD40"/>
    <property type="match status" value="1"/>
</dbReference>
<accession>A0A427YDS5</accession>
<keyword evidence="4" id="KW-0539">Nucleus</keyword>
<evidence type="ECO:0000313" key="8">
    <source>
        <dbReference type="Proteomes" id="UP000279259"/>
    </source>
</evidence>
<feature type="region of interest" description="Disordered" evidence="6">
    <location>
        <begin position="172"/>
        <end position="416"/>
    </location>
</feature>
<comment type="caution">
    <text evidence="7">The sequence shown here is derived from an EMBL/GenBank/DDBJ whole genome shotgun (WGS) entry which is preliminary data.</text>
</comment>
<keyword evidence="3" id="KW-0677">Repeat</keyword>
<dbReference type="Gene3D" id="1.20.960.30">
    <property type="match status" value="1"/>
</dbReference>
<dbReference type="InterPro" id="IPR015943">
    <property type="entry name" value="WD40/YVTN_repeat-like_dom_sf"/>
</dbReference>
<dbReference type="SUPFAM" id="SSF50978">
    <property type="entry name" value="WD40 repeat-like"/>
    <property type="match status" value="1"/>
</dbReference>
<dbReference type="InterPro" id="IPR045183">
    <property type="entry name" value="Ebi-like"/>
</dbReference>
<gene>
    <name evidence="7" type="ORF">EHS25_002324</name>
</gene>
<dbReference type="InterPro" id="IPR006594">
    <property type="entry name" value="LisH"/>
</dbReference>
<dbReference type="OrthoDB" id="1367865at2759"/>
<dbReference type="Gene3D" id="2.130.10.10">
    <property type="entry name" value="YVTN repeat-like/Quinoprotein amine dehydrogenase"/>
    <property type="match status" value="1"/>
</dbReference>
<evidence type="ECO:0000256" key="2">
    <source>
        <dbReference type="ARBA" id="ARBA00022574"/>
    </source>
</evidence>
<feature type="compositionally biased region" description="Basic and acidic residues" evidence="6">
    <location>
        <begin position="299"/>
        <end position="312"/>
    </location>
</feature>
<keyword evidence="2 5" id="KW-0853">WD repeat</keyword>
<feature type="region of interest" description="Disordered" evidence="6">
    <location>
        <begin position="1"/>
        <end position="24"/>
    </location>
</feature>
<feature type="compositionally biased region" description="Low complexity" evidence="6">
    <location>
        <begin position="281"/>
        <end position="291"/>
    </location>
</feature>
<feature type="compositionally biased region" description="Polar residues" evidence="6">
    <location>
        <begin position="211"/>
        <end position="240"/>
    </location>
</feature>
<dbReference type="PROSITE" id="PS50082">
    <property type="entry name" value="WD_REPEATS_2"/>
    <property type="match status" value="2"/>
</dbReference>
<dbReference type="PANTHER" id="PTHR22846:SF2">
    <property type="entry name" value="F-BOX-LIKE_WD REPEAT-CONTAINING PROTEIN EBI"/>
    <property type="match status" value="1"/>
</dbReference>
<feature type="region of interest" description="Disordered" evidence="6">
    <location>
        <begin position="81"/>
        <end position="120"/>
    </location>
</feature>
<feature type="compositionally biased region" description="Polar residues" evidence="6">
    <location>
        <begin position="314"/>
        <end position="324"/>
    </location>
</feature>
<dbReference type="Proteomes" id="UP000279259">
    <property type="component" value="Unassembled WGS sequence"/>
</dbReference>
<comment type="subcellular location">
    <subcellularLocation>
        <location evidence="1">Nucleus</location>
    </subcellularLocation>
</comment>
<name>A0A427YDS5_9TREE</name>
<protein>
    <recommendedName>
        <fullName evidence="9">WD40 repeat-like protein</fullName>
    </recommendedName>
</protein>
<dbReference type="InterPro" id="IPR001680">
    <property type="entry name" value="WD40_rpt"/>
</dbReference>
<evidence type="ECO:0000313" key="7">
    <source>
        <dbReference type="EMBL" id="RSH89212.1"/>
    </source>
</evidence>
<reference evidence="7 8" key="1">
    <citation type="submission" date="2018-11" db="EMBL/GenBank/DDBJ databases">
        <title>Genome sequence of Saitozyma podzolica DSM 27192.</title>
        <authorList>
            <person name="Aliyu H."/>
            <person name="Gorte O."/>
            <person name="Ochsenreither K."/>
        </authorList>
    </citation>
    <scope>NUCLEOTIDE SEQUENCE [LARGE SCALE GENOMIC DNA]</scope>
    <source>
        <strain evidence="7 8">DSM 27192</strain>
    </source>
</reference>
<evidence type="ECO:0000256" key="6">
    <source>
        <dbReference type="SAM" id="MobiDB-lite"/>
    </source>
</evidence>
<dbReference type="STRING" id="1890683.A0A427YDS5"/>
<dbReference type="PROSITE" id="PS50896">
    <property type="entry name" value="LISH"/>
    <property type="match status" value="1"/>
</dbReference>
<feature type="repeat" description="WD" evidence="5">
    <location>
        <begin position="427"/>
        <end position="460"/>
    </location>
</feature>
<sequence length="854" mass="92062">MLPPQPPKPSGRDFDPATAMDGDADVDMDDEELAAKVELSSVEINILIYLYLLESNFTHTAFALLSESSLPSTTLFQHFNPSYPTSGKPPSGRANGTATPGLIPGARSSGSRPSFGRSEGKIERGELIRKLWKALRWEEIERHVSPNGEPFRQSCPNPFHLLIPHVCPPGLPSSSSNPAGPVPPTLRTSPPPRRPETFPPLPPDFAAAGPSRSTRSEAAQTPAATESNKSAISQTQIQTPGTGIGVGIGADGSGSGNGNGNGNGAKGRRSIRIQSEESDSRAPSPERSASPILKTKRKDRGEKDKKRARLSEGDATSTPGSSSRMDIDEEPKRLKVRNGARIDRTSQSREDSPAVSTVSTDSKRRRRDRDRDNDRDREEETAPPVSETPPAKPAAKGKGKELTVERAPNPKSIDNPAWIAPEDIVVWREHRDAVTCLAWNPKNRDVLATGSSDGTARLWDFIVGSAGRALETDRKPIVIKHTSIESSKKNVAALSWHPDGTVLATACADGVGRLFTPSGQLQGIMSFGRGGLNALKFSPSGSTILTAKDDFTVCLWGVGKDYNQIMTRCFDAHSKEVNDVDWLDDDVFASGGNDHTIHVFRTSDKHPQFTFKGHTDDVTRVLWSPEPASTASSSPQDRLLASASDDGYIMVWKMPSYPAESDSDRRNRPGSRSLSPSKQARDAEDDYFANGLSGTGGENCVRKFQVVDAENRRMNVLEWSPACAEGRMILAAGGQDSTVKVFDAVSGECLHTLKGLESGTASIAFSPLGLGKGKLGCIAAGGWSGQLIIWDVETGEKLKEYELEDDRPNARGGGPQLCAMAWREDGAQLAVGTLNKVVMTVHLGDLIQPMKEEE</sequence>
<feature type="compositionally biased region" description="Low complexity" evidence="6">
    <location>
        <begin position="105"/>
        <end position="117"/>
    </location>
</feature>
<dbReference type="InterPro" id="IPR036322">
    <property type="entry name" value="WD40_repeat_dom_sf"/>
</dbReference>
<organism evidence="7 8">
    <name type="scientific">Saitozyma podzolica</name>
    <dbReference type="NCBI Taxonomy" id="1890683"/>
    <lineage>
        <taxon>Eukaryota</taxon>
        <taxon>Fungi</taxon>
        <taxon>Dikarya</taxon>
        <taxon>Basidiomycota</taxon>
        <taxon>Agaricomycotina</taxon>
        <taxon>Tremellomycetes</taxon>
        <taxon>Tremellales</taxon>
        <taxon>Trimorphomycetaceae</taxon>
        <taxon>Saitozyma</taxon>
    </lineage>
</organism>
<dbReference type="PANTHER" id="PTHR22846">
    <property type="entry name" value="WD40 REPEAT PROTEIN"/>
    <property type="match status" value="1"/>
</dbReference>
<proteinExistence type="predicted"/>
<feature type="repeat" description="WD" evidence="5">
    <location>
        <begin position="611"/>
        <end position="654"/>
    </location>
</feature>
<dbReference type="SMART" id="SM00667">
    <property type="entry name" value="LisH"/>
    <property type="match status" value="1"/>
</dbReference>
<evidence type="ECO:0008006" key="9">
    <source>
        <dbReference type="Google" id="ProtNLM"/>
    </source>
</evidence>
<dbReference type="GO" id="GO:0006357">
    <property type="term" value="P:regulation of transcription by RNA polymerase II"/>
    <property type="evidence" value="ECO:0007669"/>
    <property type="project" value="TreeGrafter"/>
</dbReference>
<dbReference type="SMART" id="SM00320">
    <property type="entry name" value="WD40"/>
    <property type="match status" value="7"/>
</dbReference>
<dbReference type="EMBL" id="RSCD01000014">
    <property type="protein sequence ID" value="RSH89212.1"/>
    <property type="molecule type" value="Genomic_DNA"/>
</dbReference>
<dbReference type="GO" id="GO:0003714">
    <property type="term" value="F:transcription corepressor activity"/>
    <property type="evidence" value="ECO:0007669"/>
    <property type="project" value="InterPro"/>
</dbReference>
<dbReference type="PROSITE" id="PS50294">
    <property type="entry name" value="WD_REPEATS_REGION"/>
    <property type="match status" value="1"/>
</dbReference>
<evidence type="ECO:0000256" key="1">
    <source>
        <dbReference type="ARBA" id="ARBA00004123"/>
    </source>
</evidence>
<feature type="region of interest" description="Disordered" evidence="6">
    <location>
        <begin position="658"/>
        <end position="681"/>
    </location>
</feature>